<evidence type="ECO:0000313" key="1">
    <source>
        <dbReference type="EMBL" id="KRX36611.1"/>
    </source>
</evidence>
<dbReference type="Proteomes" id="UP000055048">
    <property type="component" value="Unassembled WGS sequence"/>
</dbReference>
<reference evidence="1 2" key="1">
    <citation type="submission" date="2015-01" db="EMBL/GenBank/DDBJ databases">
        <title>Evolution of Trichinella species and genotypes.</title>
        <authorList>
            <person name="Korhonen P.K."/>
            <person name="Edoardo P."/>
            <person name="Giuseppe L.R."/>
            <person name="Gasser R.B."/>
        </authorList>
    </citation>
    <scope>NUCLEOTIDE SEQUENCE [LARGE SCALE GENOMIC DNA]</scope>
    <source>
        <strain evidence="1">ISS417</strain>
    </source>
</reference>
<proteinExistence type="predicted"/>
<dbReference type="EMBL" id="JYDJ01000353">
    <property type="protein sequence ID" value="KRX36611.1"/>
    <property type="molecule type" value="Genomic_DNA"/>
</dbReference>
<evidence type="ECO:0000313" key="2">
    <source>
        <dbReference type="Proteomes" id="UP000055048"/>
    </source>
</evidence>
<accession>A0A0V0TDI5</accession>
<sequence length="100" mass="11410">MVAVARDVVSFGGVCAHLFVARGVLNHSDCWQHDLINATIHIAVVFFFYAECFRHKITTDCNDRCDSTETESDAPARYVFEMKSWLSRPEDFLVLQNIPN</sequence>
<keyword evidence="2" id="KW-1185">Reference proteome</keyword>
<comment type="caution">
    <text evidence="1">The sequence shown here is derived from an EMBL/GenBank/DDBJ whole genome shotgun (WGS) entry which is preliminary data.</text>
</comment>
<protein>
    <submittedName>
        <fullName evidence="1">Uncharacterized protein</fullName>
    </submittedName>
</protein>
<dbReference type="AlphaFoldDB" id="A0A0V0TDI5"/>
<name>A0A0V0TDI5_9BILA</name>
<gene>
    <name evidence="1" type="ORF">T05_9996</name>
</gene>
<organism evidence="1 2">
    <name type="scientific">Trichinella murrelli</name>
    <dbReference type="NCBI Taxonomy" id="144512"/>
    <lineage>
        <taxon>Eukaryota</taxon>
        <taxon>Metazoa</taxon>
        <taxon>Ecdysozoa</taxon>
        <taxon>Nematoda</taxon>
        <taxon>Enoplea</taxon>
        <taxon>Dorylaimia</taxon>
        <taxon>Trichinellida</taxon>
        <taxon>Trichinellidae</taxon>
        <taxon>Trichinella</taxon>
    </lineage>
</organism>